<evidence type="ECO:0000256" key="1">
    <source>
        <dbReference type="SAM" id="MobiDB-lite"/>
    </source>
</evidence>
<dbReference type="AlphaFoldDB" id="A0A9W7G6J0"/>
<dbReference type="EMBL" id="BRYA01000047">
    <property type="protein sequence ID" value="GMI34849.1"/>
    <property type="molecule type" value="Genomic_DNA"/>
</dbReference>
<dbReference type="Proteomes" id="UP001165065">
    <property type="component" value="Unassembled WGS sequence"/>
</dbReference>
<dbReference type="InterPro" id="IPR013083">
    <property type="entry name" value="Znf_RING/FYVE/PHD"/>
</dbReference>
<comment type="caution">
    <text evidence="2">The sequence shown here is derived from an EMBL/GenBank/DDBJ whole genome shotgun (WGS) entry which is preliminary data.</text>
</comment>
<accession>A0A9W7G6J0</accession>
<proteinExistence type="predicted"/>
<feature type="region of interest" description="Disordered" evidence="1">
    <location>
        <begin position="1"/>
        <end position="31"/>
    </location>
</feature>
<evidence type="ECO:0000313" key="2">
    <source>
        <dbReference type="EMBL" id="GMI34849.1"/>
    </source>
</evidence>
<gene>
    <name evidence="2" type="ORF">TrCOL_g8814</name>
</gene>
<sequence>MPKKGDYIPVGLPEPSPPSSPSASFSSSSTKCPSTCLKCKARRIEYEAMPCGHGCLCKGCAMKMATGGKCKVCGDMFTELRRVRKHS</sequence>
<organism evidence="2 3">
    <name type="scientific">Triparma columacea</name>
    <dbReference type="NCBI Taxonomy" id="722753"/>
    <lineage>
        <taxon>Eukaryota</taxon>
        <taxon>Sar</taxon>
        <taxon>Stramenopiles</taxon>
        <taxon>Ochrophyta</taxon>
        <taxon>Bolidophyceae</taxon>
        <taxon>Parmales</taxon>
        <taxon>Triparmaceae</taxon>
        <taxon>Triparma</taxon>
    </lineage>
</organism>
<protein>
    <recommendedName>
        <fullName evidence="4">RING-type domain-containing protein</fullName>
    </recommendedName>
</protein>
<dbReference type="OrthoDB" id="269956at2759"/>
<dbReference type="Pfam" id="PF13920">
    <property type="entry name" value="zf-C3HC4_3"/>
    <property type="match status" value="1"/>
</dbReference>
<dbReference type="Gene3D" id="3.30.40.10">
    <property type="entry name" value="Zinc/RING finger domain, C3HC4 (zinc finger)"/>
    <property type="match status" value="1"/>
</dbReference>
<reference evidence="3" key="1">
    <citation type="journal article" date="2023" name="Commun. Biol.">
        <title>Genome analysis of Parmales, the sister group of diatoms, reveals the evolutionary specialization of diatoms from phago-mixotrophs to photoautotrophs.</title>
        <authorList>
            <person name="Ban H."/>
            <person name="Sato S."/>
            <person name="Yoshikawa S."/>
            <person name="Yamada K."/>
            <person name="Nakamura Y."/>
            <person name="Ichinomiya M."/>
            <person name="Sato N."/>
            <person name="Blanc-Mathieu R."/>
            <person name="Endo H."/>
            <person name="Kuwata A."/>
            <person name="Ogata H."/>
        </authorList>
    </citation>
    <scope>NUCLEOTIDE SEQUENCE [LARGE SCALE GENOMIC DNA]</scope>
</reference>
<name>A0A9W7G6J0_9STRA</name>
<feature type="compositionally biased region" description="Low complexity" evidence="1">
    <location>
        <begin position="21"/>
        <end position="31"/>
    </location>
</feature>
<evidence type="ECO:0000313" key="3">
    <source>
        <dbReference type="Proteomes" id="UP001165065"/>
    </source>
</evidence>
<keyword evidence="3" id="KW-1185">Reference proteome</keyword>
<evidence type="ECO:0008006" key="4">
    <source>
        <dbReference type="Google" id="ProtNLM"/>
    </source>
</evidence>